<accession>A0A9Q0JLM0</accession>
<dbReference type="Proteomes" id="UP001141552">
    <property type="component" value="Unassembled WGS sequence"/>
</dbReference>
<dbReference type="GO" id="GO:0010114">
    <property type="term" value="P:response to red light"/>
    <property type="evidence" value="ECO:0007669"/>
    <property type="project" value="TreeGrafter"/>
</dbReference>
<evidence type="ECO:0000256" key="3">
    <source>
        <dbReference type="ARBA" id="ARBA00022786"/>
    </source>
</evidence>
<protein>
    <recommendedName>
        <fullName evidence="8">BTB domain-containing protein</fullName>
    </recommendedName>
</protein>
<comment type="function">
    <text evidence="1">May act as a substrate-specific adapter of an E3 ubiquitin-protein ligase complex (CUL3-RBX1-BTB) which mediates the ubiquitination and subsequent proteasomal degradation of target proteins.</text>
</comment>
<dbReference type="PANTHER" id="PTHR46336:SF3">
    <property type="entry name" value="BTB_POZ DOMAIN-CONTAINING PROTEIN POB1"/>
    <property type="match status" value="1"/>
</dbReference>
<dbReference type="Gene3D" id="3.30.710.10">
    <property type="entry name" value="Potassium Channel Kv1.1, Chain A"/>
    <property type="match status" value="1"/>
</dbReference>
<evidence type="ECO:0008006" key="8">
    <source>
        <dbReference type="Google" id="ProtNLM"/>
    </source>
</evidence>
<dbReference type="GO" id="GO:0005634">
    <property type="term" value="C:nucleus"/>
    <property type="evidence" value="ECO:0007669"/>
    <property type="project" value="TreeGrafter"/>
</dbReference>
<gene>
    <name evidence="6" type="ORF">Tsubulata_008804</name>
</gene>
<dbReference type="InterPro" id="IPR011705">
    <property type="entry name" value="BACK"/>
</dbReference>
<evidence type="ECO:0000256" key="2">
    <source>
        <dbReference type="ARBA" id="ARBA00004906"/>
    </source>
</evidence>
<organism evidence="6 7">
    <name type="scientific">Turnera subulata</name>
    <dbReference type="NCBI Taxonomy" id="218843"/>
    <lineage>
        <taxon>Eukaryota</taxon>
        <taxon>Viridiplantae</taxon>
        <taxon>Streptophyta</taxon>
        <taxon>Embryophyta</taxon>
        <taxon>Tracheophyta</taxon>
        <taxon>Spermatophyta</taxon>
        <taxon>Magnoliopsida</taxon>
        <taxon>eudicotyledons</taxon>
        <taxon>Gunneridae</taxon>
        <taxon>Pentapetalae</taxon>
        <taxon>rosids</taxon>
        <taxon>fabids</taxon>
        <taxon>Malpighiales</taxon>
        <taxon>Passifloraceae</taxon>
        <taxon>Turnera</taxon>
    </lineage>
</organism>
<reference evidence="6" key="2">
    <citation type="journal article" date="2023" name="Plants (Basel)">
        <title>Annotation of the Turnera subulata (Passifloraceae) Draft Genome Reveals the S-Locus Evolved after the Divergence of Turneroideae from Passifloroideae in a Stepwise Manner.</title>
        <authorList>
            <person name="Henning P.M."/>
            <person name="Roalson E.H."/>
            <person name="Mir W."/>
            <person name="McCubbin A.G."/>
            <person name="Shore J.S."/>
        </authorList>
    </citation>
    <scope>NUCLEOTIDE SEQUENCE</scope>
    <source>
        <strain evidence="6">F60SS</strain>
    </source>
</reference>
<sequence length="489" mass="55227">MNSGFEFLDLNHEADRVLRIEIKPESARFIAAQKSVLALVNSSGATGDNPLVQEYQKECSKWMNAQLPASVCATDDASGNKVIERHVSSALLMESSPVFRDLCLENPHDLSLELDVRGALAFLELINFLYGKRSTYETSPFALFYLLAAAIFYEVESCVTYCCKLLRNLLSLHSLPFYFCCNYLYMKGRNKEALLLFDDAKKFLLSQHLLLQDKQSSELALHLPLNAVQVLLSSDDLLVESEDQVLLFVLEWARHRYPKLEERRQILSSHVGGLIRFSHVSSERLKEILSYDDFDPHFLRRMVSEALQSRVESGCQISSNSSLGAVAHPRGRLLHPVKVVELGSPTTGSMVSLELKREECAVLSPTRVIISQPFSIAKREYALSLYVDDAKGRLGVSIFVRRKESERVSFRWELAAVMKALQDLVILGADSIVSRSKYDGIQSEHDVEEFREHSLGTNMFGIPWAEFISDDSPYFINGIFRLVVQIVTT</sequence>
<comment type="caution">
    <text evidence="6">The sequence shown here is derived from an EMBL/GenBank/DDBJ whole genome shotgun (WGS) entry which is preliminary data.</text>
</comment>
<dbReference type="SMART" id="SM00225">
    <property type="entry name" value="BTB"/>
    <property type="match status" value="1"/>
</dbReference>
<dbReference type="Pfam" id="PF07707">
    <property type="entry name" value="BACK"/>
    <property type="match status" value="1"/>
</dbReference>
<keyword evidence="3" id="KW-0833">Ubl conjugation pathway</keyword>
<dbReference type="SUPFAM" id="SSF54695">
    <property type="entry name" value="POZ domain"/>
    <property type="match status" value="1"/>
</dbReference>
<dbReference type="SMART" id="SM00875">
    <property type="entry name" value="BACK"/>
    <property type="match status" value="1"/>
</dbReference>
<dbReference type="PANTHER" id="PTHR46336">
    <property type="entry name" value="OS02G0260700 PROTEIN"/>
    <property type="match status" value="1"/>
</dbReference>
<dbReference type="InterPro" id="IPR011333">
    <property type="entry name" value="SKP1/BTB/POZ_sf"/>
</dbReference>
<dbReference type="EMBL" id="JAKUCV010001458">
    <property type="protein sequence ID" value="KAJ4846283.1"/>
    <property type="molecule type" value="Genomic_DNA"/>
</dbReference>
<evidence type="ECO:0000259" key="5">
    <source>
        <dbReference type="SMART" id="SM00875"/>
    </source>
</evidence>
<dbReference type="InterPro" id="IPR000210">
    <property type="entry name" value="BTB/POZ_dom"/>
</dbReference>
<feature type="domain" description="BTB" evidence="4">
    <location>
        <begin position="71"/>
        <end position="170"/>
    </location>
</feature>
<dbReference type="FunFam" id="1.25.40.420:FF:000008">
    <property type="entry name" value="BTB/POZ domain-containing protein POB1"/>
    <property type="match status" value="1"/>
</dbReference>
<comment type="pathway">
    <text evidence="2">Protein modification; protein ubiquitination.</text>
</comment>
<evidence type="ECO:0000256" key="1">
    <source>
        <dbReference type="ARBA" id="ARBA00002668"/>
    </source>
</evidence>
<dbReference type="Pfam" id="PF00651">
    <property type="entry name" value="BTB"/>
    <property type="match status" value="1"/>
</dbReference>
<evidence type="ECO:0000313" key="7">
    <source>
        <dbReference type="Proteomes" id="UP001141552"/>
    </source>
</evidence>
<dbReference type="InterPro" id="IPR045890">
    <property type="entry name" value="POB1-like"/>
</dbReference>
<dbReference type="Gene3D" id="1.25.40.420">
    <property type="match status" value="1"/>
</dbReference>
<feature type="domain" description="BACK" evidence="5">
    <location>
        <begin position="180"/>
        <end position="290"/>
    </location>
</feature>
<proteinExistence type="predicted"/>
<reference evidence="6" key="1">
    <citation type="submission" date="2022-02" db="EMBL/GenBank/DDBJ databases">
        <authorList>
            <person name="Henning P.M."/>
            <person name="McCubbin A.G."/>
            <person name="Shore J.S."/>
        </authorList>
    </citation>
    <scope>NUCLEOTIDE SEQUENCE</scope>
    <source>
        <strain evidence="6">F60SS</strain>
        <tissue evidence="6">Leaves</tissue>
    </source>
</reference>
<evidence type="ECO:0000313" key="6">
    <source>
        <dbReference type="EMBL" id="KAJ4846283.1"/>
    </source>
</evidence>
<dbReference type="AlphaFoldDB" id="A0A9Q0JLM0"/>
<evidence type="ECO:0000259" key="4">
    <source>
        <dbReference type="SMART" id="SM00225"/>
    </source>
</evidence>
<keyword evidence="7" id="KW-1185">Reference proteome</keyword>
<name>A0A9Q0JLM0_9ROSI</name>